<gene>
    <name evidence="2" type="ORF">GCM10017764_14670</name>
</gene>
<proteinExistence type="predicted"/>
<comment type="caution">
    <text evidence="2">The sequence shown here is derived from an EMBL/GenBank/DDBJ whole genome shotgun (WGS) entry which is preliminary data.</text>
</comment>
<keyword evidence="3" id="KW-1185">Reference proteome</keyword>
<name>A0ABQ3HUG0_9SPHI</name>
<organism evidence="2 3">
    <name type="scientific">Sphingobacterium griseoflavum</name>
    <dbReference type="NCBI Taxonomy" id="1474952"/>
    <lineage>
        <taxon>Bacteria</taxon>
        <taxon>Pseudomonadati</taxon>
        <taxon>Bacteroidota</taxon>
        <taxon>Sphingobacteriia</taxon>
        <taxon>Sphingobacteriales</taxon>
        <taxon>Sphingobacteriaceae</taxon>
        <taxon>Sphingobacterium</taxon>
    </lineage>
</organism>
<feature type="compositionally biased region" description="Basic and acidic residues" evidence="1">
    <location>
        <begin position="100"/>
        <end position="109"/>
    </location>
</feature>
<evidence type="ECO:0000313" key="2">
    <source>
        <dbReference type="EMBL" id="GHE32763.1"/>
    </source>
</evidence>
<reference evidence="3" key="1">
    <citation type="journal article" date="2019" name="Int. J. Syst. Evol. Microbiol.">
        <title>The Global Catalogue of Microorganisms (GCM) 10K type strain sequencing project: providing services to taxonomists for standard genome sequencing and annotation.</title>
        <authorList>
            <consortium name="The Broad Institute Genomics Platform"/>
            <consortium name="The Broad Institute Genome Sequencing Center for Infectious Disease"/>
            <person name="Wu L."/>
            <person name="Ma J."/>
        </authorList>
    </citation>
    <scope>NUCLEOTIDE SEQUENCE [LARGE SCALE GENOMIC DNA]</scope>
    <source>
        <strain evidence="3">CGMCC 1.12966</strain>
    </source>
</reference>
<dbReference type="Proteomes" id="UP000620550">
    <property type="component" value="Unassembled WGS sequence"/>
</dbReference>
<evidence type="ECO:0000256" key="1">
    <source>
        <dbReference type="SAM" id="MobiDB-lite"/>
    </source>
</evidence>
<sequence>MKKKATFGAPLVMVMMDTHTPNGNALQKKGEEIPEPDERDKFPDEGDEVENLPPLQPDVDPIKRENPDVEELEENEELHTDQEDAENSTNIAPTGQTIVVDRRTGKDEL</sequence>
<evidence type="ECO:0000313" key="3">
    <source>
        <dbReference type="Proteomes" id="UP000620550"/>
    </source>
</evidence>
<accession>A0ABQ3HUG0</accession>
<feature type="compositionally biased region" description="Basic and acidic residues" evidence="1">
    <location>
        <begin position="28"/>
        <end position="44"/>
    </location>
</feature>
<dbReference type="EMBL" id="BNAF01000005">
    <property type="protein sequence ID" value="GHE32763.1"/>
    <property type="molecule type" value="Genomic_DNA"/>
</dbReference>
<dbReference type="RefSeq" id="WP_189626001.1">
    <property type="nucleotide sequence ID" value="NZ_BNAF01000005.1"/>
</dbReference>
<feature type="region of interest" description="Disordered" evidence="1">
    <location>
        <begin position="19"/>
        <end position="109"/>
    </location>
</feature>
<feature type="compositionally biased region" description="Polar residues" evidence="1">
    <location>
        <begin position="87"/>
        <end position="97"/>
    </location>
</feature>
<protein>
    <submittedName>
        <fullName evidence="2">Uncharacterized protein</fullName>
    </submittedName>
</protein>